<feature type="compositionally biased region" description="Low complexity" evidence="1">
    <location>
        <begin position="64"/>
        <end position="83"/>
    </location>
</feature>
<comment type="caution">
    <text evidence="3">The sequence shown here is derived from an EMBL/GenBank/DDBJ whole genome shotgun (WGS) entry which is preliminary data.</text>
</comment>
<dbReference type="EMBL" id="CAKKLH010000346">
    <property type="protein sequence ID" value="CAH0113797.1"/>
    <property type="molecule type" value="Genomic_DNA"/>
</dbReference>
<feature type="domain" description="PDZ" evidence="2">
    <location>
        <begin position="1021"/>
        <end position="1102"/>
    </location>
</feature>
<evidence type="ECO:0000259" key="2">
    <source>
        <dbReference type="PROSITE" id="PS50106"/>
    </source>
</evidence>
<feature type="region of interest" description="Disordered" evidence="1">
    <location>
        <begin position="753"/>
        <end position="817"/>
    </location>
</feature>
<evidence type="ECO:0000256" key="1">
    <source>
        <dbReference type="SAM" id="MobiDB-lite"/>
    </source>
</evidence>
<dbReference type="InterPro" id="IPR001478">
    <property type="entry name" value="PDZ"/>
</dbReference>
<dbReference type="PANTHER" id="PTHR19964">
    <property type="entry name" value="MULTIPLE PDZ DOMAIN PROTEIN"/>
    <property type="match status" value="1"/>
</dbReference>
<feature type="compositionally biased region" description="Basic and acidic residues" evidence="1">
    <location>
        <begin position="213"/>
        <end position="224"/>
    </location>
</feature>
<feature type="region of interest" description="Disordered" evidence="1">
    <location>
        <begin position="1"/>
        <end position="89"/>
    </location>
</feature>
<organism evidence="3 4">
    <name type="scientific">Daphnia galeata</name>
    <dbReference type="NCBI Taxonomy" id="27404"/>
    <lineage>
        <taxon>Eukaryota</taxon>
        <taxon>Metazoa</taxon>
        <taxon>Ecdysozoa</taxon>
        <taxon>Arthropoda</taxon>
        <taxon>Crustacea</taxon>
        <taxon>Branchiopoda</taxon>
        <taxon>Diplostraca</taxon>
        <taxon>Cladocera</taxon>
        <taxon>Anomopoda</taxon>
        <taxon>Daphniidae</taxon>
        <taxon>Daphnia</taxon>
    </lineage>
</organism>
<feature type="compositionally biased region" description="Polar residues" evidence="1">
    <location>
        <begin position="191"/>
        <end position="212"/>
    </location>
</feature>
<dbReference type="CDD" id="cd00136">
    <property type="entry name" value="PDZ_canonical"/>
    <property type="match status" value="1"/>
</dbReference>
<feature type="compositionally biased region" description="Polar residues" evidence="1">
    <location>
        <begin position="25"/>
        <end position="48"/>
    </location>
</feature>
<dbReference type="Pfam" id="PF00595">
    <property type="entry name" value="PDZ"/>
    <property type="match status" value="3"/>
</dbReference>
<proteinExistence type="predicted"/>
<feature type="compositionally biased region" description="Polar residues" evidence="1">
    <location>
        <begin position="282"/>
        <end position="310"/>
    </location>
</feature>
<dbReference type="PANTHER" id="PTHR19964:SF97">
    <property type="entry name" value="PDZ DOMAIN-CONTAINING PROTEIN"/>
    <property type="match status" value="1"/>
</dbReference>
<dbReference type="Proteomes" id="UP000789390">
    <property type="component" value="Unassembled WGS sequence"/>
</dbReference>
<feature type="compositionally biased region" description="Basic and acidic residues" evidence="1">
    <location>
        <begin position="789"/>
        <end position="802"/>
    </location>
</feature>
<dbReference type="InterPro" id="IPR051342">
    <property type="entry name" value="PDZ_scaffold"/>
</dbReference>
<keyword evidence="4" id="KW-1185">Reference proteome</keyword>
<evidence type="ECO:0000313" key="4">
    <source>
        <dbReference type="Proteomes" id="UP000789390"/>
    </source>
</evidence>
<dbReference type="OrthoDB" id="165498at2759"/>
<feature type="region of interest" description="Disordered" evidence="1">
    <location>
        <begin position="165"/>
        <end position="337"/>
    </location>
</feature>
<dbReference type="Gene3D" id="2.30.42.10">
    <property type="match status" value="3"/>
</dbReference>
<feature type="region of interest" description="Disordered" evidence="1">
    <location>
        <begin position="872"/>
        <end position="896"/>
    </location>
</feature>
<evidence type="ECO:0000313" key="3">
    <source>
        <dbReference type="EMBL" id="CAH0113797.1"/>
    </source>
</evidence>
<reference evidence="3" key="1">
    <citation type="submission" date="2021-11" db="EMBL/GenBank/DDBJ databases">
        <authorList>
            <person name="Schell T."/>
        </authorList>
    </citation>
    <scope>NUCLEOTIDE SEQUENCE</scope>
    <source>
        <strain evidence="3">M5</strain>
    </source>
</reference>
<feature type="compositionally biased region" description="Low complexity" evidence="1">
    <location>
        <begin position="121"/>
        <end position="149"/>
    </location>
</feature>
<feature type="domain" description="PDZ" evidence="2">
    <location>
        <begin position="632"/>
        <end position="713"/>
    </location>
</feature>
<dbReference type="PROSITE" id="PS50106">
    <property type="entry name" value="PDZ"/>
    <property type="match status" value="3"/>
</dbReference>
<accession>A0A8J2S2Q9</accession>
<feature type="compositionally biased region" description="Polar residues" evidence="1">
    <location>
        <begin position="238"/>
        <end position="256"/>
    </location>
</feature>
<feature type="domain" description="PDZ" evidence="2">
    <location>
        <begin position="484"/>
        <end position="593"/>
    </location>
</feature>
<dbReference type="AlphaFoldDB" id="A0A8J2S2Q9"/>
<feature type="compositionally biased region" description="Polar residues" evidence="1">
    <location>
        <begin position="318"/>
        <end position="334"/>
    </location>
</feature>
<name>A0A8J2S2Q9_9CRUS</name>
<sequence length="1102" mass="118405">MMATSGKASSSGLVPTGKIVKPGQTRPTIVTSQSCGKIQTKLTSTSRLKNGGASVAVPPPPRKSSLVSASSTASVSSSSQQQTRGLKLRPTNSSVLPVLCVYSDQNQLVRKEQFRVPPPANQVRPQQPRNNNENLQVPRSSVPNSSSGSHIPVATQARAIHLKSTISSTARVGNSSSNSNNGAKRSKMTVPRSNTTKVPQPVASTSSSNNNKGIEKVNQRRNEKSVLPLQSRKAEMTSGITSSSVGSNQNKPSANPQLPGLSGTRPTSSSSSIADGPLRGSVASQPASRVESTNNVLSRPSTVSSLPSNHATKKVPSARNTNHSKPARISTTSVFAPPRPFHPSVRVSVVDNPDLKLQSQGSTVAINHGCSEFVDGAAATAGLADADSSSVCDRDTNYVVFDYPEPLDEPDHYSRVVVNEEKEVVESPQYQQDRNIMGTYPDVGYSSEKSPDDGISADIVRHHLKEDDLLDDFFKFVSNENLRKVTVLKTVQGLGLSVTGGVASSTIGGTGCIAGFSSPSTLDATFVACSWPGLIRIKKIFPHGAAWQTGQLVVGDVLLAANGQPLTGCTNYEALEVLRCSPRETNLLVCRIPSEIAEKMGIHPPESPTSANSSHSNWLSPVLTLSTLGEFEINMTKVNGSLGFTLRKEDESILGHYVRSLVKEPAISDGRICPGDKIISVNGVNMSEMSHSEAVAFLRRCPDSVTIRLFRDSAVTPLSPLSPTEPESGLNRPRPLLRQEAQDLLHDLAVRKQGGSRGASPAPALSGSPCSPRRRRLTKTPSPDLATVVKDRFGSPSSHKDSCCSLPPNFTTSPPMSPLPEMDMERDAMANSLDLTDSITASFHTPSGTTRVSRPDFLDLSNSLVKKQRFMFTPPTDHPPSGFEERQAGDGQPEPPVVDQELEISEYLTPNRMADSIRDDCSRKSFSGSFCIRGEDTVDHSTIGSVLEETMDEEFVSFQSNSTMERYAPQGLSDHDLNNRFPLCDNSGVNRGKDGLVKWKGIVLTPDEEYVEEAHLGLIQTIELNKGWNSRLGFGVGLDCDGQLVISAIYDESVAAKDGRLKVGDHVLRVNGEKLEGCSKDYVIDILRKTRGPVAITVRKIA</sequence>
<dbReference type="InterPro" id="IPR036034">
    <property type="entry name" value="PDZ_sf"/>
</dbReference>
<feature type="region of interest" description="Disordered" evidence="1">
    <location>
        <begin position="114"/>
        <end position="150"/>
    </location>
</feature>
<dbReference type="SMART" id="SM00228">
    <property type="entry name" value="PDZ"/>
    <property type="match status" value="3"/>
</dbReference>
<protein>
    <recommendedName>
        <fullName evidence="2">PDZ domain-containing protein</fullName>
    </recommendedName>
</protein>
<feature type="compositionally biased region" description="Polar residues" evidence="1">
    <location>
        <begin position="1"/>
        <end position="13"/>
    </location>
</feature>
<dbReference type="SUPFAM" id="SSF50156">
    <property type="entry name" value="PDZ domain-like"/>
    <property type="match status" value="3"/>
</dbReference>
<gene>
    <name evidence="3" type="ORF">DGAL_LOCUS17709</name>
</gene>